<dbReference type="Gene3D" id="3.40.850.10">
    <property type="entry name" value="Kinesin motor domain"/>
    <property type="match status" value="1"/>
</dbReference>
<dbReference type="CDD" id="cd01366">
    <property type="entry name" value="KISc_C_terminal"/>
    <property type="match status" value="1"/>
</dbReference>
<dbReference type="Pfam" id="PF00225">
    <property type="entry name" value="Kinesin"/>
    <property type="match status" value="1"/>
</dbReference>
<dbReference type="InterPro" id="IPR001715">
    <property type="entry name" value="CH_dom"/>
</dbReference>
<dbReference type="GO" id="GO:0008017">
    <property type="term" value="F:microtubule binding"/>
    <property type="evidence" value="ECO:0007669"/>
    <property type="project" value="InterPro"/>
</dbReference>
<organism evidence="8 9">
    <name type="scientific">Chenopodium quinoa</name>
    <name type="common">Quinoa</name>
    <dbReference type="NCBI Taxonomy" id="63459"/>
    <lineage>
        <taxon>Eukaryota</taxon>
        <taxon>Viridiplantae</taxon>
        <taxon>Streptophyta</taxon>
        <taxon>Embryophyta</taxon>
        <taxon>Tracheophyta</taxon>
        <taxon>Spermatophyta</taxon>
        <taxon>Magnoliopsida</taxon>
        <taxon>eudicotyledons</taxon>
        <taxon>Gunneridae</taxon>
        <taxon>Pentapetalae</taxon>
        <taxon>Caryophyllales</taxon>
        <taxon>Chenopodiaceae</taxon>
        <taxon>Chenopodioideae</taxon>
        <taxon>Atripliceae</taxon>
        <taxon>Chenopodium</taxon>
    </lineage>
</organism>
<keyword evidence="4" id="KW-0175">Coiled coil</keyword>
<feature type="region of interest" description="Disordered" evidence="5">
    <location>
        <begin position="778"/>
        <end position="849"/>
    </location>
</feature>
<evidence type="ECO:0000313" key="8">
    <source>
        <dbReference type="EnsemblPlants" id="AUR62000714-RA:cds"/>
    </source>
</evidence>
<dbReference type="SMART" id="SM00129">
    <property type="entry name" value="KISc"/>
    <property type="match status" value="1"/>
</dbReference>
<keyword evidence="9" id="KW-1185">Reference proteome</keyword>
<dbReference type="Gramene" id="AUR62000714-RA">
    <property type="protein sequence ID" value="AUR62000714-RA:cds"/>
    <property type="gene ID" value="AUR62000714"/>
</dbReference>
<evidence type="ECO:0000259" key="6">
    <source>
        <dbReference type="PROSITE" id="PS50021"/>
    </source>
</evidence>
<evidence type="ECO:0000259" key="7">
    <source>
        <dbReference type="PROSITE" id="PS50067"/>
    </source>
</evidence>
<dbReference type="OMA" id="WEACELA"/>
<dbReference type="InterPro" id="IPR036872">
    <property type="entry name" value="CH_dom_sf"/>
</dbReference>
<dbReference type="PRINTS" id="PR00380">
    <property type="entry name" value="KINESINHEAVY"/>
</dbReference>
<dbReference type="InterPro" id="IPR036961">
    <property type="entry name" value="Kinesin_motor_dom_sf"/>
</dbReference>
<evidence type="ECO:0000256" key="3">
    <source>
        <dbReference type="PROSITE-ProRule" id="PRU00283"/>
    </source>
</evidence>
<dbReference type="Proteomes" id="UP000596660">
    <property type="component" value="Unplaced"/>
</dbReference>
<feature type="compositionally biased region" description="Basic and acidic residues" evidence="5">
    <location>
        <begin position="778"/>
        <end position="787"/>
    </location>
</feature>
<name>A0A803KNV8_CHEQI</name>
<comment type="similarity">
    <text evidence="1">Belongs to the TRAFAC class myosin-kinesin ATPase superfamily. Kinesin family. KIN-14 subfamily.</text>
</comment>
<dbReference type="InterPro" id="IPR027640">
    <property type="entry name" value="Kinesin-like_fam"/>
</dbReference>
<dbReference type="FunFam" id="3.40.850.10:FF:000111">
    <property type="entry name" value="p-loop nucleoside triphosphate hydrolase superfamily protein with CH (Calponin Homology) domain"/>
    <property type="match status" value="1"/>
</dbReference>
<feature type="region of interest" description="Disordered" evidence="5">
    <location>
        <begin position="979"/>
        <end position="1030"/>
    </location>
</feature>
<feature type="domain" description="Kinesin motor" evidence="7">
    <location>
        <begin position="413"/>
        <end position="748"/>
    </location>
</feature>
<dbReference type="PANTHER" id="PTHR47972">
    <property type="entry name" value="KINESIN-LIKE PROTEIN KLP-3"/>
    <property type="match status" value="1"/>
</dbReference>
<dbReference type="FunFam" id="1.10.418.10:FF:000062">
    <property type="entry name" value="Kinesin-like protein KIN-14I isoform A"/>
    <property type="match status" value="1"/>
</dbReference>
<dbReference type="InterPro" id="IPR027417">
    <property type="entry name" value="P-loop_NTPase"/>
</dbReference>
<protein>
    <submittedName>
        <fullName evidence="8">Uncharacterized protein</fullName>
    </submittedName>
</protein>
<sequence length="1030" mass="114107">MESEGMLPFSVVSVVEDVLRQHGTRLSDIDFASRKAEEASSRRYEAARWLRKIVGVVCSKDLPAEPSEEDFRLGLRSGIVLCTAINRVQPGVVPKVVEAPNDTVIIPDGAALMAYQYFENVRNFLVAVEELGLPTFEASDLEQGGKTGRIVSCVLALKSFSEWKMAGGNGTWKYSGNFKTPSSTSSTGKTVVRKNSEPFMNSISRTSSISEKSLDTEHCSDVGLDLSDTSNSRSLNMMIRALLIDKKQEEIPNIVESMLSKVMEEFECRLASQAESEKAAPEAMSVSGQNTSPAESPKTKIQNHDGNVTDNNNEPEQVSESEEIRSCVPCAAPKSSFRKHDEHFERQESNIQDLKQTVHSTKESMRSLQMRYHEEFSNLGKHLQSLTHAASGYQRVLQENRKLYNLVQDLKGNIRVYCRVRPFLPGQANGFTTVDHIEEGNITLMNPAKYCKDGKKSFNFNKVFGPDSTQAEVYTDMQPLIQSCLDGYNVCIFAYGQTGSGKTYTMSGPDNLTEETYGVNYRALNDLFCLAEERKATFTYEVSVQMMEIYNEQVRDLLATDGSNKKYPFLVFLLRLVFSFQFMMISSAKYASRLPVSTTADVISLMNLGHKNRAVSSTAMNDRSSRSHSCMTVHVQGKDLASGAALRGCMHLVDLAGSERVDKSEVTGDRLKEAQHINKSLAALGDVIASLSTKNAHVPYRNSKLTQLLQDSLGGQAKTLMFVHISPEADALSETISTLKFAERVSTVELGAARANKETADTKDLKEQVSNLKAALARKEEEMEHLTRSVTSTPETTNVRSTASSPTRPSSRSRDVSGGRKSPVQDVSNTKVKNNSLKPRRRSLDPNDLLSNNSLWPPLIVNKAEQKNLTAGDWMEKVMMKQSKVDRSRSVENLVDENMKPSENCHPDDSSTLKQPYDILVTDKKDCQDSDSQLSMCELLTPDSIDELEIATSDSSEQDFQVLLPRTASLPNVIGSKIKKPTPVKASKSPEKRSLIPMPPMRRLSNGLNTPAIKNGRQAVYVKRKSGNAK</sequence>
<feature type="compositionally biased region" description="Low complexity" evidence="5">
    <location>
        <begin position="800"/>
        <end position="810"/>
    </location>
</feature>
<dbReference type="GO" id="GO:0015630">
    <property type="term" value="C:microtubule cytoskeleton"/>
    <property type="evidence" value="ECO:0007669"/>
    <property type="project" value="TreeGrafter"/>
</dbReference>
<dbReference type="PANTHER" id="PTHR47972:SF12">
    <property type="entry name" value="KINESIN-LIKE PROTEIN KIN-14H"/>
    <property type="match status" value="1"/>
</dbReference>
<proteinExistence type="inferred from homology"/>
<dbReference type="Gene3D" id="1.10.418.10">
    <property type="entry name" value="Calponin-like domain"/>
    <property type="match status" value="1"/>
</dbReference>
<keyword evidence="3" id="KW-0547">Nucleotide-binding</keyword>
<feature type="region of interest" description="Disordered" evidence="5">
    <location>
        <begin position="273"/>
        <end position="325"/>
    </location>
</feature>
<dbReference type="GO" id="GO:0003777">
    <property type="term" value="F:microtubule motor activity"/>
    <property type="evidence" value="ECO:0007669"/>
    <property type="project" value="InterPro"/>
</dbReference>
<feature type="binding site" evidence="3">
    <location>
        <begin position="496"/>
        <end position="503"/>
    </location>
    <ligand>
        <name>ATP</name>
        <dbReference type="ChEBI" id="CHEBI:30616"/>
    </ligand>
</feature>
<evidence type="ECO:0000256" key="5">
    <source>
        <dbReference type="SAM" id="MobiDB-lite"/>
    </source>
</evidence>
<feature type="compositionally biased region" description="Polar residues" evidence="5">
    <location>
        <begin position="788"/>
        <end position="799"/>
    </location>
</feature>
<dbReference type="GO" id="GO:0005524">
    <property type="term" value="F:ATP binding"/>
    <property type="evidence" value="ECO:0007669"/>
    <property type="project" value="UniProtKB-UniRule"/>
</dbReference>
<accession>A0A803KNV8</accession>
<keyword evidence="2 3" id="KW-0505">Motor protein</keyword>
<feature type="compositionally biased region" description="Polar residues" evidence="5">
    <location>
        <begin position="825"/>
        <end position="837"/>
    </location>
</feature>
<reference evidence="8" key="1">
    <citation type="journal article" date="2017" name="Nature">
        <title>The genome of Chenopodium quinoa.</title>
        <authorList>
            <person name="Jarvis D.E."/>
            <person name="Ho Y.S."/>
            <person name="Lightfoot D.J."/>
            <person name="Schmoeckel S.M."/>
            <person name="Li B."/>
            <person name="Borm T.J.A."/>
            <person name="Ohyanagi H."/>
            <person name="Mineta K."/>
            <person name="Michell C.T."/>
            <person name="Saber N."/>
            <person name="Kharbatia N.M."/>
            <person name="Rupper R.R."/>
            <person name="Sharp A.R."/>
            <person name="Dally N."/>
            <person name="Boughton B.A."/>
            <person name="Woo Y.H."/>
            <person name="Gao G."/>
            <person name="Schijlen E.G.W.M."/>
            <person name="Guo X."/>
            <person name="Momin A.A."/>
            <person name="Negrao S."/>
            <person name="Al-Babili S."/>
            <person name="Gehring C."/>
            <person name="Roessner U."/>
            <person name="Jung C."/>
            <person name="Murphy K."/>
            <person name="Arold S.T."/>
            <person name="Gojobori T."/>
            <person name="van der Linden C.G."/>
            <person name="van Loo E.N."/>
            <person name="Jellen E.N."/>
            <person name="Maughan P.J."/>
            <person name="Tester M."/>
        </authorList>
    </citation>
    <scope>NUCLEOTIDE SEQUENCE [LARGE SCALE GENOMIC DNA]</scope>
    <source>
        <strain evidence="8">cv. PI 614886</strain>
    </source>
</reference>
<dbReference type="EnsemblPlants" id="AUR62000714-RA">
    <property type="protein sequence ID" value="AUR62000714-RA:cds"/>
    <property type="gene ID" value="AUR62000714"/>
</dbReference>
<dbReference type="InterPro" id="IPR001752">
    <property type="entry name" value="Kinesin_motor_dom"/>
</dbReference>
<dbReference type="AlphaFoldDB" id="A0A803KNV8"/>
<dbReference type="SUPFAM" id="SSF52540">
    <property type="entry name" value="P-loop containing nucleoside triphosphate hydrolases"/>
    <property type="match status" value="1"/>
</dbReference>
<dbReference type="SMART" id="SM00033">
    <property type="entry name" value="CH"/>
    <property type="match status" value="1"/>
</dbReference>
<keyword evidence="3" id="KW-0067">ATP-binding</keyword>
<dbReference type="PROSITE" id="PS50067">
    <property type="entry name" value="KINESIN_MOTOR_2"/>
    <property type="match status" value="1"/>
</dbReference>
<dbReference type="GO" id="GO:0007018">
    <property type="term" value="P:microtubule-based movement"/>
    <property type="evidence" value="ECO:0007669"/>
    <property type="project" value="InterPro"/>
</dbReference>
<reference evidence="8" key="2">
    <citation type="submission" date="2021-03" db="UniProtKB">
        <authorList>
            <consortium name="EnsemblPlants"/>
        </authorList>
    </citation>
    <scope>IDENTIFICATION</scope>
</reference>
<feature type="compositionally biased region" description="Polar residues" evidence="5">
    <location>
        <begin position="304"/>
        <end position="318"/>
    </location>
</feature>
<dbReference type="FunFam" id="3.40.850.10:FF:000178">
    <property type="entry name" value="Kinesin-related protein3"/>
    <property type="match status" value="1"/>
</dbReference>
<dbReference type="PROSITE" id="PS50021">
    <property type="entry name" value="CH"/>
    <property type="match status" value="1"/>
</dbReference>
<dbReference type="CDD" id="cd21203">
    <property type="entry name" value="CH_AtKIN14-like"/>
    <property type="match status" value="1"/>
</dbReference>
<feature type="domain" description="Calponin-homology (CH)" evidence="6">
    <location>
        <begin position="40"/>
        <end position="162"/>
    </location>
</feature>
<evidence type="ECO:0000313" key="9">
    <source>
        <dbReference type="Proteomes" id="UP000596660"/>
    </source>
</evidence>
<dbReference type="Pfam" id="PF00307">
    <property type="entry name" value="CH"/>
    <property type="match status" value="1"/>
</dbReference>
<evidence type="ECO:0000256" key="1">
    <source>
        <dbReference type="ARBA" id="ARBA00010899"/>
    </source>
</evidence>
<evidence type="ECO:0000256" key="2">
    <source>
        <dbReference type="ARBA" id="ARBA00023175"/>
    </source>
</evidence>
<evidence type="ECO:0000256" key="4">
    <source>
        <dbReference type="SAM" id="Coils"/>
    </source>
</evidence>
<feature type="coiled-coil region" evidence="4">
    <location>
        <begin position="344"/>
        <end position="371"/>
    </location>
</feature>
<dbReference type="SUPFAM" id="SSF47576">
    <property type="entry name" value="Calponin-homology domain, CH-domain"/>
    <property type="match status" value="1"/>
</dbReference>